<reference evidence="1 2" key="1">
    <citation type="submission" date="2020-04" db="EMBL/GenBank/DDBJ databases">
        <title>Sphingobium sp. AR-3-1 isolated from Arctic soil.</title>
        <authorList>
            <person name="Dahal R.H."/>
            <person name="Chaudhary D.K."/>
        </authorList>
    </citation>
    <scope>NUCLEOTIDE SEQUENCE [LARGE SCALE GENOMIC DNA]</scope>
    <source>
        <strain evidence="1 2">AR-3-1</strain>
    </source>
</reference>
<dbReference type="Gene3D" id="3.40.50.12370">
    <property type="match status" value="1"/>
</dbReference>
<keyword evidence="2" id="KW-1185">Reference proteome</keyword>
<sequence>MSYATLMVHLELGRSNAALLNVAADLAERSQAGVIGIAACQPLMATAFAGAYVSGEAIELDRVEIESEAKEAQAEFRTLLDGRVADIEWRCVEMATPLADYFAREARGVDVILTAPDRGGSLLPDTRRANIGDLVMQTGRPVIVVPTHAKGLRPEQVLVAWKDSREARRAALDALPLLEMAGHVTVVEVAREEDEAVAGRRLTDVAAWLKRHGILAETLVAPSTGDDVAALAAVARAQHADVVVAGAYGHGRLREWAFGGVTADLLLDPVRCTMLSH</sequence>
<organism evidence="1 2">
    <name type="scientific">Sphingobium psychrophilum</name>
    <dbReference type="NCBI Taxonomy" id="2728834"/>
    <lineage>
        <taxon>Bacteria</taxon>
        <taxon>Pseudomonadati</taxon>
        <taxon>Pseudomonadota</taxon>
        <taxon>Alphaproteobacteria</taxon>
        <taxon>Sphingomonadales</taxon>
        <taxon>Sphingomonadaceae</taxon>
        <taxon>Sphingobium</taxon>
    </lineage>
</organism>
<dbReference type="RefSeq" id="WP_169572448.1">
    <property type="nucleotide sequence ID" value="NZ_JABBFV010000005.1"/>
</dbReference>
<comment type="caution">
    <text evidence="1">The sequence shown here is derived from an EMBL/GenBank/DDBJ whole genome shotgun (WGS) entry which is preliminary data.</text>
</comment>
<evidence type="ECO:0000313" key="2">
    <source>
        <dbReference type="Proteomes" id="UP000519023"/>
    </source>
</evidence>
<proteinExistence type="predicted"/>
<name>A0A7X9ZRS1_9SPHN</name>
<dbReference type="EMBL" id="JABBFV010000005">
    <property type="protein sequence ID" value="NML10253.1"/>
    <property type="molecule type" value="Genomic_DNA"/>
</dbReference>
<evidence type="ECO:0000313" key="1">
    <source>
        <dbReference type="EMBL" id="NML10253.1"/>
    </source>
</evidence>
<dbReference type="CDD" id="cd00293">
    <property type="entry name" value="USP-like"/>
    <property type="match status" value="1"/>
</dbReference>
<protein>
    <submittedName>
        <fullName evidence="1">Universal stress protein</fullName>
    </submittedName>
</protein>
<accession>A0A7X9ZRS1</accession>
<dbReference type="AlphaFoldDB" id="A0A7X9ZRS1"/>
<gene>
    <name evidence="1" type="ORF">HHL08_08830</name>
</gene>
<dbReference type="Proteomes" id="UP000519023">
    <property type="component" value="Unassembled WGS sequence"/>
</dbReference>
<dbReference type="SUPFAM" id="SSF52402">
    <property type="entry name" value="Adenine nucleotide alpha hydrolases-like"/>
    <property type="match status" value="2"/>
</dbReference>